<dbReference type="RefSeq" id="WP_344666014.1">
    <property type="nucleotide sequence ID" value="NZ_BAAAQN010000013.1"/>
</dbReference>
<sequence>MKGRIVTLSAVLVVVALLGGALWFANRPGPSAAKAGDCITAPLKGGFKKVGCDAGNAAFKVAAALSTGDSNGCDAYPNVIMSVVDKAGTKTLCLAAAK</sequence>
<evidence type="ECO:0000313" key="1">
    <source>
        <dbReference type="EMBL" id="GAA2027643.1"/>
    </source>
</evidence>
<accession>A0ABP5FK39</accession>
<reference evidence="2" key="1">
    <citation type="journal article" date="2019" name="Int. J. Syst. Evol. Microbiol.">
        <title>The Global Catalogue of Microorganisms (GCM) 10K type strain sequencing project: providing services to taxonomists for standard genome sequencing and annotation.</title>
        <authorList>
            <consortium name="The Broad Institute Genomics Platform"/>
            <consortium name="The Broad Institute Genome Sequencing Center for Infectious Disease"/>
            <person name="Wu L."/>
            <person name="Ma J."/>
        </authorList>
    </citation>
    <scope>NUCLEOTIDE SEQUENCE [LARGE SCALE GENOMIC DNA]</scope>
    <source>
        <strain evidence="2">JCM 16014</strain>
    </source>
</reference>
<name>A0ABP5FK39_9ACTN</name>
<dbReference type="Proteomes" id="UP001500751">
    <property type="component" value="Unassembled WGS sequence"/>
</dbReference>
<keyword evidence="2" id="KW-1185">Reference proteome</keyword>
<dbReference type="EMBL" id="BAAAQN010000013">
    <property type="protein sequence ID" value="GAA2027643.1"/>
    <property type="molecule type" value="Genomic_DNA"/>
</dbReference>
<evidence type="ECO:0000313" key="2">
    <source>
        <dbReference type="Proteomes" id="UP001500751"/>
    </source>
</evidence>
<comment type="caution">
    <text evidence="1">The sequence shown here is derived from an EMBL/GenBank/DDBJ whole genome shotgun (WGS) entry which is preliminary data.</text>
</comment>
<organism evidence="1 2">
    <name type="scientific">Catenulispora yoronensis</name>
    <dbReference type="NCBI Taxonomy" id="450799"/>
    <lineage>
        <taxon>Bacteria</taxon>
        <taxon>Bacillati</taxon>
        <taxon>Actinomycetota</taxon>
        <taxon>Actinomycetes</taxon>
        <taxon>Catenulisporales</taxon>
        <taxon>Catenulisporaceae</taxon>
        <taxon>Catenulispora</taxon>
    </lineage>
</organism>
<gene>
    <name evidence="1" type="ORF">GCM10009839_28160</name>
</gene>
<protein>
    <submittedName>
        <fullName evidence="1">Uncharacterized protein</fullName>
    </submittedName>
</protein>
<proteinExistence type="predicted"/>